<dbReference type="Proteomes" id="UP000468766">
    <property type="component" value="Unassembled WGS sequence"/>
</dbReference>
<keyword evidence="2" id="KW-0813">Transport</keyword>
<keyword evidence="4" id="KW-0677">Repeat</keyword>
<evidence type="ECO:0000256" key="4">
    <source>
        <dbReference type="ARBA" id="ARBA00022737"/>
    </source>
</evidence>
<evidence type="ECO:0000256" key="6">
    <source>
        <dbReference type="ARBA" id="ARBA00022840"/>
    </source>
</evidence>
<evidence type="ECO:0000259" key="9">
    <source>
        <dbReference type="PROSITE" id="PS50893"/>
    </source>
</evidence>
<evidence type="ECO:0000313" key="10">
    <source>
        <dbReference type="EMBL" id="KAB2952106.1"/>
    </source>
</evidence>
<evidence type="ECO:0000256" key="8">
    <source>
        <dbReference type="ARBA" id="ARBA00023136"/>
    </source>
</evidence>
<keyword evidence="11" id="KW-1185">Reference proteome</keyword>
<keyword evidence="3" id="KW-1003">Cell membrane</keyword>
<comment type="caution">
    <text evidence="10">The sequence shown here is derived from an EMBL/GenBank/DDBJ whole genome shotgun (WGS) entry which is preliminary data.</text>
</comment>
<dbReference type="InterPro" id="IPR003439">
    <property type="entry name" value="ABC_transporter-like_ATP-bd"/>
</dbReference>
<dbReference type="GO" id="GO:0016887">
    <property type="term" value="F:ATP hydrolysis activity"/>
    <property type="evidence" value="ECO:0007669"/>
    <property type="project" value="InterPro"/>
</dbReference>
<dbReference type="Gene3D" id="3.40.50.300">
    <property type="entry name" value="P-loop containing nucleotide triphosphate hydrolases"/>
    <property type="match status" value="2"/>
</dbReference>
<keyword evidence="6 10" id="KW-0067">ATP-binding</keyword>
<dbReference type="SUPFAM" id="SSF52540">
    <property type="entry name" value="P-loop containing nucleoside triphosphate hydrolases"/>
    <property type="match status" value="2"/>
</dbReference>
<dbReference type="RefSeq" id="WP_151620417.1">
    <property type="nucleotide sequence ID" value="NZ_WBXO01000007.1"/>
</dbReference>
<dbReference type="CDD" id="cd03216">
    <property type="entry name" value="ABC_Carb_Monos_I"/>
    <property type="match status" value="1"/>
</dbReference>
<evidence type="ECO:0000256" key="5">
    <source>
        <dbReference type="ARBA" id="ARBA00022741"/>
    </source>
</evidence>
<sequence length="510" mass="57146">MTDTILKMKGIKKVFPGVVALSGVDLELEKGQVLALLGENGAGKSTLMKILSGSYKPDGGEIFIKGKKVEIKNVNDAKELGISIIYQELSLCPNLTVAENIYAFQEPTRFGLIDDRKMISMTQALFDELEIDIDPKAVVKDLSISNQQMVEIAKALSTKPDIIIMDEPTSALSSKETEKLFKIISKYKSEGTAMVYISHRMEEIFAITDIIMVLRDGQYIGTVETALTTSEELIKMMVGREMDQVYPHKDFSYTKDEKLFEIKNYTKNKFFYDINLYVRPGEILGLYGLMGSGRTEIAKGIFGILKKDSGEMCLHGKPVKVNDPYSAIENNIAFVTEDRKHEGLVLTAGVYENITMANLSSLLTKFRLLDTQKEINITEKQIDDLRIKTPSFKQTVNKLSGGNQQKIVLAKWFETEPEVLILDEPTRGIDVGAKYEIYKLMIDLARKGVGIIIISSDLPEILNVSDRLLVINKKRIIAELDPKSTTQEEIMTHIIGRGDQFGQAKQSDKE</sequence>
<reference evidence="10 11" key="1">
    <citation type="submission" date="2019-10" db="EMBL/GenBank/DDBJ databases">
        <title>Whole-genome sequence of the extremophile Heliorestis acidaminivorans DSM 24790.</title>
        <authorList>
            <person name="Kyndt J.A."/>
            <person name="Meyer T.E."/>
        </authorList>
    </citation>
    <scope>NUCLEOTIDE SEQUENCE [LARGE SCALE GENOMIC DNA]</scope>
    <source>
        <strain evidence="10 11">DSM 24790</strain>
    </source>
</reference>
<keyword evidence="7" id="KW-1278">Translocase</keyword>
<evidence type="ECO:0000313" key="11">
    <source>
        <dbReference type="Proteomes" id="UP000468766"/>
    </source>
</evidence>
<gene>
    <name evidence="10" type="ORF">F9B85_09850</name>
</gene>
<dbReference type="InterPro" id="IPR003593">
    <property type="entry name" value="AAA+_ATPase"/>
</dbReference>
<feature type="domain" description="ABC transporter" evidence="9">
    <location>
        <begin position="6"/>
        <end position="241"/>
    </location>
</feature>
<organism evidence="10 11">
    <name type="scientific">Heliorestis acidaminivorans</name>
    <dbReference type="NCBI Taxonomy" id="553427"/>
    <lineage>
        <taxon>Bacteria</taxon>
        <taxon>Bacillati</taxon>
        <taxon>Bacillota</taxon>
        <taxon>Clostridia</taxon>
        <taxon>Eubacteriales</taxon>
        <taxon>Heliobacteriaceae</taxon>
        <taxon>Heliorestis</taxon>
    </lineage>
</organism>
<dbReference type="FunFam" id="3.40.50.300:FF:000127">
    <property type="entry name" value="Ribose import ATP-binding protein RbsA"/>
    <property type="match status" value="1"/>
</dbReference>
<dbReference type="EMBL" id="WBXO01000007">
    <property type="protein sequence ID" value="KAB2952106.1"/>
    <property type="molecule type" value="Genomic_DNA"/>
</dbReference>
<dbReference type="PROSITE" id="PS50893">
    <property type="entry name" value="ABC_TRANSPORTER_2"/>
    <property type="match status" value="2"/>
</dbReference>
<evidence type="ECO:0000256" key="3">
    <source>
        <dbReference type="ARBA" id="ARBA00022475"/>
    </source>
</evidence>
<dbReference type="CDD" id="cd03215">
    <property type="entry name" value="ABC_Carb_Monos_II"/>
    <property type="match status" value="1"/>
</dbReference>
<dbReference type="GO" id="GO:0005886">
    <property type="term" value="C:plasma membrane"/>
    <property type="evidence" value="ECO:0007669"/>
    <property type="project" value="UniProtKB-SubCell"/>
</dbReference>
<dbReference type="PANTHER" id="PTHR43790:SF9">
    <property type="entry name" value="GALACTOFURANOSE TRANSPORTER ATP-BINDING PROTEIN YTFR"/>
    <property type="match status" value="1"/>
</dbReference>
<evidence type="ECO:0000256" key="2">
    <source>
        <dbReference type="ARBA" id="ARBA00022448"/>
    </source>
</evidence>
<dbReference type="InterPro" id="IPR017871">
    <property type="entry name" value="ABC_transporter-like_CS"/>
</dbReference>
<dbReference type="PROSITE" id="PS00211">
    <property type="entry name" value="ABC_TRANSPORTER_1"/>
    <property type="match status" value="1"/>
</dbReference>
<dbReference type="InterPro" id="IPR050107">
    <property type="entry name" value="ABC_carbohydrate_import_ATPase"/>
</dbReference>
<feature type="domain" description="ABC transporter" evidence="9">
    <location>
        <begin position="254"/>
        <end position="498"/>
    </location>
</feature>
<keyword evidence="8" id="KW-0472">Membrane</keyword>
<keyword evidence="5" id="KW-0547">Nucleotide-binding</keyword>
<dbReference type="PANTHER" id="PTHR43790">
    <property type="entry name" value="CARBOHYDRATE TRANSPORT ATP-BINDING PROTEIN MG119-RELATED"/>
    <property type="match status" value="1"/>
</dbReference>
<name>A0A6I0ERD8_9FIRM</name>
<accession>A0A6I0ERD8</accession>
<comment type="subcellular location">
    <subcellularLocation>
        <location evidence="1">Cell membrane</location>
        <topology evidence="1">Peripheral membrane protein</topology>
    </subcellularLocation>
</comment>
<dbReference type="OrthoDB" id="9771863at2"/>
<proteinExistence type="predicted"/>
<dbReference type="Pfam" id="PF00005">
    <property type="entry name" value="ABC_tran"/>
    <property type="match status" value="2"/>
</dbReference>
<evidence type="ECO:0000256" key="7">
    <source>
        <dbReference type="ARBA" id="ARBA00022967"/>
    </source>
</evidence>
<evidence type="ECO:0000256" key="1">
    <source>
        <dbReference type="ARBA" id="ARBA00004202"/>
    </source>
</evidence>
<dbReference type="InterPro" id="IPR027417">
    <property type="entry name" value="P-loop_NTPase"/>
</dbReference>
<dbReference type="SMART" id="SM00382">
    <property type="entry name" value="AAA"/>
    <property type="match status" value="2"/>
</dbReference>
<protein>
    <submittedName>
        <fullName evidence="10">Sugar ABC transporter ATP-binding protein</fullName>
    </submittedName>
</protein>
<dbReference type="GO" id="GO:0005524">
    <property type="term" value="F:ATP binding"/>
    <property type="evidence" value="ECO:0007669"/>
    <property type="project" value="UniProtKB-KW"/>
</dbReference>
<dbReference type="AlphaFoldDB" id="A0A6I0ERD8"/>